<dbReference type="Proteomes" id="UP001630127">
    <property type="component" value="Unassembled WGS sequence"/>
</dbReference>
<dbReference type="PANTHER" id="PTHR11439">
    <property type="entry name" value="GAG-POL-RELATED RETROTRANSPOSON"/>
    <property type="match status" value="1"/>
</dbReference>
<dbReference type="PANTHER" id="PTHR11439:SF455">
    <property type="entry name" value="RLK (RECEPTOR-LIKE PROTEIN KINASE) 8, PUTATIVE-RELATED"/>
    <property type="match status" value="1"/>
</dbReference>
<sequence length="171" mass="19627">MQECKGVLTPISSTQSLQTNNGSPPHDTIEYRKYLKHTTHFDLRMTGSNGHSLYKYSDADWMGGVNERTCTTGYILYLGLNPISWSPRNSARLPVLQLNPPTIYCDNIGVTYLSQNLVFHSRMKHIVVDFRCVRRQVQDKKVVVTHIHAADQLVPLLRHFQKWPLLVIYSS</sequence>
<proteinExistence type="predicted"/>
<dbReference type="CDD" id="cd09272">
    <property type="entry name" value="RNase_HI_RT_Ty1"/>
    <property type="match status" value="1"/>
</dbReference>
<dbReference type="EMBL" id="JBJUIK010000016">
    <property type="protein sequence ID" value="KAL3500141.1"/>
    <property type="molecule type" value="Genomic_DNA"/>
</dbReference>
<gene>
    <name evidence="2" type="ORF">ACH5RR_039234</name>
</gene>
<feature type="compositionally biased region" description="Polar residues" evidence="1">
    <location>
        <begin position="10"/>
        <end position="23"/>
    </location>
</feature>
<comment type="caution">
    <text evidence="2">The sequence shown here is derived from an EMBL/GenBank/DDBJ whole genome shotgun (WGS) entry which is preliminary data.</text>
</comment>
<evidence type="ECO:0000313" key="2">
    <source>
        <dbReference type="EMBL" id="KAL3500141.1"/>
    </source>
</evidence>
<name>A0ABD2Y067_9GENT</name>
<evidence type="ECO:0000256" key="1">
    <source>
        <dbReference type="SAM" id="MobiDB-lite"/>
    </source>
</evidence>
<accession>A0ABD2Y067</accession>
<protein>
    <submittedName>
        <fullName evidence="2">Uncharacterized protein</fullName>
    </submittedName>
</protein>
<keyword evidence="3" id="KW-1185">Reference proteome</keyword>
<organism evidence="2 3">
    <name type="scientific">Cinchona calisaya</name>
    <dbReference type="NCBI Taxonomy" id="153742"/>
    <lineage>
        <taxon>Eukaryota</taxon>
        <taxon>Viridiplantae</taxon>
        <taxon>Streptophyta</taxon>
        <taxon>Embryophyta</taxon>
        <taxon>Tracheophyta</taxon>
        <taxon>Spermatophyta</taxon>
        <taxon>Magnoliopsida</taxon>
        <taxon>eudicotyledons</taxon>
        <taxon>Gunneridae</taxon>
        <taxon>Pentapetalae</taxon>
        <taxon>asterids</taxon>
        <taxon>lamiids</taxon>
        <taxon>Gentianales</taxon>
        <taxon>Rubiaceae</taxon>
        <taxon>Cinchonoideae</taxon>
        <taxon>Cinchoneae</taxon>
        <taxon>Cinchona</taxon>
    </lineage>
</organism>
<dbReference type="AlphaFoldDB" id="A0ABD2Y067"/>
<feature type="region of interest" description="Disordered" evidence="1">
    <location>
        <begin position="1"/>
        <end position="26"/>
    </location>
</feature>
<evidence type="ECO:0000313" key="3">
    <source>
        <dbReference type="Proteomes" id="UP001630127"/>
    </source>
</evidence>
<reference evidence="2 3" key="1">
    <citation type="submission" date="2024-11" db="EMBL/GenBank/DDBJ databases">
        <title>A near-complete genome assembly of Cinchona calisaya.</title>
        <authorList>
            <person name="Lian D.C."/>
            <person name="Zhao X.W."/>
            <person name="Wei L."/>
        </authorList>
    </citation>
    <scope>NUCLEOTIDE SEQUENCE [LARGE SCALE GENOMIC DNA]</scope>
    <source>
        <tissue evidence="2">Nenye</tissue>
    </source>
</reference>